<comment type="caution">
    <text evidence="5">The sequence shown here is derived from an EMBL/GenBank/DDBJ whole genome shotgun (WGS) entry which is preliminary data.</text>
</comment>
<comment type="similarity">
    <text evidence="1">Belongs to the universal ribosomal protein uS17 family.</text>
</comment>
<dbReference type="InterPro" id="IPR012340">
    <property type="entry name" value="NA-bd_OB-fold"/>
</dbReference>
<evidence type="ECO:0000313" key="6">
    <source>
        <dbReference type="Proteomes" id="UP001600888"/>
    </source>
</evidence>
<keyword evidence="2" id="KW-0689">Ribosomal protein</keyword>
<keyword evidence="3" id="KW-0687">Ribonucleoprotein</keyword>
<reference evidence="5 6" key="1">
    <citation type="submission" date="2024-03" db="EMBL/GenBank/DDBJ databases">
        <title>A high-quality draft genome sequence of Diaporthe vaccinii, a causative agent of upright dieback and viscid rot disease in cranberry plants.</title>
        <authorList>
            <person name="Sarrasin M."/>
            <person name="Lang B.F."/>
            <person name="Burger G."/>
        </authorList>
    </citation>
    <scope>NUCLEOTIDE SEQUENCE [LARGE SCALE GENOMIC DNA]</scope>
    <source>
        <strain evidence="5 6">IS7</strain>
    </source>
</reference>
<evidence type="ECO:0000256" key="1">
    <source>
        <dbReference type="ARBA" id="ARBA00010254"/>
    </source>
</evidence>
<evidence type="ECO:0000256" key="4">
    <source>
        <dbReference type="SAM" id="MobiDB-lite"/>
    </source>
</evidence>
<evidence type="ECO:0000256" key="2">
    <source>
        <dbReference type="ARBA" id="ARBA00022980"/>
    </source>
</evidence>
<evidence type="ECO:0000313" key="5">
    <source>
        <dbReference type="EMBL" id="KAL2274400.1"/>
    </source>
</evidence>
<proteinExistence type="inferred from homology"/>
<dbReference type="SUPFAM" id="SSF50249">
    <property type="entry name" value="Nucleic acid-binding proteins"/>
    <property type="match status" value="1"/>
</dbReference>
<feature type="compositionally biased region" description="Basic and acidic residues" evidence="4">
    <location>
        <begin position="157"/>
        <end position="179"/>
    </location>
</feature>
<protein>
    <recommendedName>
        <fullName evidence="7">Ribosomal protein S17</fullName>
    </recommendedName>
</protein>
<evidence type="ECO:0000256" key="3">
    <source>
        <dbReference type="ARBA" id="ARBA00023274"/>
    </source>
</evidence>
<organism evidence="5 6">
    <name type="scientific">Diaporthe vaccinii</name>
    <dbReference type="NCBI Taxonomy" id="105482"/>
    <lineage>
        <taxon>Eukaryota</taxon>
        <taxon>Fungi</taxon>
        <taxon>Dikarya</taxon>
        <taxon>Ascomycota</taxon>
        <taxon>Pezizomycotina</taxon>
        <taxon>Sordariomycetes</taxon>
        <taxon>Sordariomycetidae</taxon>
        <taxon>Diaporthales</taxon>
        <taxon>Diaporthaceae</taxon>
        <taxon>Diaporthe</taxon>
        <taxon>Diaporthe eres species complex</taxon>
    </lineage>
</organism>
<keyword evidence="6" id="KW-1185">Reference proteome</keyword>
<dbReference type="InterPro" id="IPR000266">
    <property type="entry name" value="Ribosomal_uS17"/>
</dbReference>
<gene>
    <name evidence="5" type="ORF">FJTKL_03236</name>
</gene>
<accession>A0ABR4DVJ7</accession>
<dbReference type="Pfam" id="PF00366">
    <property type="entry name" value="Ribosomal_S17"/>
    <property type="match status" value="1"/>
</dbReference>
<dbReference type="Proteomes" id="UP001600888">
    <property type="component" value="Unassembled WGS sequence"/>
</dbReference>
<feature type="region of interest" description="Disordered" evidence="4">
    <location>
        <begin position="156"/>
        <end position="188"/>
    </location>
</feature>
<evidence type="ECO:0008006" key="7">
    <source>
        <dbReference type="Google" id="ProtNLM"/>
    </source>
</evidence>
<sequence length="219" mass="24149">MLSTTKKPHPPRLTTAVFSDRSLPWNTTKWRRARSYNTTHITTGSPQPAMSARAVAPAVAAAAKTVTKTSSGVISREMSGIVVSAGLARNTVKVQVAKEDWNKKVKKNFQHFERHLVHDPNDSLRTGDIVSISSGWRTSRTKRHVVNRIIAPWGPPIDERPPVPTPAERDAAHAADRAKKVARKQLRQRAEAMERAVAKAQRATDEIARLGGELGYRAS</sequence>
<name>A0ABR4DVJ7_9PEZI</name>
<dbReference type="EMBL" id="JBAWTH010000157">
    <property type="protein sequence ID" value="KAL2274400.1"/>
    <property type="molecule type" value="Genomic_DNA"/>
</dbReference>
<dbReference type="Gene3D" id="2.40.50.140">
    <property type="entry name" value="Nucleic acid-binding proteins"/>
    <property type="match status" value="1"/>
</dbReference>